<accession>A0A0C3AV84</accession>
<dbReference type="InParanoid" id="A0A0C3AV84"/>
<dbReference type="Proteomes" id="UP000054166">
    <property type="component" value="Unassembled WGS sequence"/>
</dbReference>
<organism evidence="2 3">
    <name type="scientific">Piloderma croceum (strain F 1598)</name>
    <dbReference type="NCBI Taxonomy" id="765440"/>
    <lineage>
        <taxon>Eukaryota</taxon>
        <taxon>Fungi</taxon>
        <taxon>Dikarya</taxon>
        <taxon>Basidiomycota</taxon>
        <taxon>Agaricomycotina</taxon>
        <taxon>Agaricomycetes</taxon>
        <taxon>Agaricomycetidae</taxon>
        <taxon>Atheliales</taxon>
        <taxon>Atheliaceae</taxon>
        <taxon>Piloderma</taxon>
    </lineage>
</organism>
<proteinExistence type="predicted"/>
<evidence type="ECO:0000313" key="2">
    <source>
        <dbReference type="EMBL" id="KIM77893.1"/>
    </source>
</evidence>
<feature type="compositionally biased region" description="Polar residues" evidence="1">
    <location>
        <begin position="25"/>
        <end position="39"/>
    </location>
</feature>
<dbReference type="AlphaFoldDB" id="A0A0C3AV84"/>
<evidence type="ECO:0000256" key="1">
    <source>
        <dbReference type="SAM" id="MobiDB-lite"/>
    </source>
</evidence>
<dbReference type="EMBL" id="KN833020">
    <property type="protein sequence ID" value="KIM77893.1"/>
    <property type="molecule type" value="Genomic_DNA"/>
</dbReference>
<keyword evidence="3" id="KW-1185">Reference proteome</keyword>
<dbReference type="HOGENOM" id="CLU_2942625_0_0_1"/>
<protein>
    <submittedName>
        <fullName evidence="2">Uncharacterized protein</fullName>
    </submittedName>
</protein>
<reference evidence="3" key="2">
    <citation type="submission" date="2015-01" db="EMBL/GenBank/DDBJ databases">
        <title>Evolutionary Origins and Diversification of the Mycorrhizal Mutualists.</title>
        <authorList>
            <consortium name="DOE Joint Genome Institute"/>
            <consortium name="Mycorrhizal Genomics Consortium"/>
            <person name="Kohler A."/>
            <person name="Kuo A."/>
            <person name="Nagy L.G."/>
            <person name="Floudas D."/>
            <person name="Copeland A."/>
            <person name="Barry K.W."/>
            <person name="Cichocki N."/>
            <person name="Veneault-Fourrey C."/>
            <person name="LaButti K."/>
            <person name="Lindquist E.A."/>
            <person name="Lipzen A."/>
            <person name="Lundell T."/>
            <person name="Morin E."/>
            <person name="Murat C."/>
            <person name="Riley R."/>
            <person name="Ohm R."/>
            <person name="Sun H."/>
            <person name="Tunlid A."/>
            <person name="Henrissat B."/>
            <person name="Grigoriev I.V."/>
            <person name="Hibbett D.S."/>
            <person name="Martin F."/>
        </authorList>
    </citation>
    <scope>NUCLEOTIDE SEQUENCE [LARGE SCALE GENOMIC DNA]</scope>
    <source>
        <strain evidence="3">F 1598</strain>
    </source>
</reference>
<name>A0A0C3AV84_PILCF</name>
<gene>
    <name evidence="2" type="ORF">PILCRDRAFT_824879</name>
</gene>
<reference evidence="2 3" key="1">
    <citation type="submission" date="2014-04" db="EMBL/GenBank/DDBJ databases">
        <authorList>
            <consortium name="DOE Joint Genome Institute"/>
            <person name="Kuo A."/>
            <person name="Tarkka M."/>
            <person name="Buscot F."/>
            <person name="Kohler A."/>
            <person name="Nagy L.G."/>
            <person name="Floudas D."/>
            <person name="Copeland A."/>
            <person name="Barry K.W."/>
            <person name="Cichocki N."/>
            <person name="Veneault-Fourrey C."/>
            <person name="LaButti K."/>
            <person name="Lindquist E.A."/>
            <person name="Lipzen A."/>
            <person name="Lundell T."/>
            <person name="Morin E."/>
            <person name="Murat C."/>
            <person name="Sun H."/>
            <person name="Tunlid A."/>
            <person name="Henrissat B."/>
            <person name="Grigoriev I.V."/>
            <person name="Hibbett D.S."/>
            <person name="Martin F."/>
            <person name="Nordberg H.P."/>
            <person name="Cantor M.N."/>
            <person name="Hua S.X."/>
        </authorList>
    </citation>
    <scope>NUCLEOTIDE SEQUENCE [LARGE SCALE GENOMIC DNA]</scope>
    <source>
        <strain evidence="2 3">F 1598</strain>
    </source>
</reference>
<feature type="compositionally biased region" description="Polar residues" evidence="1">
    <location>
        <begin position="50"/>
        <end position="60"/>
    </location>
</feature>
<feature type="region of interest" description="Disordered" evidence="1">
    <location>
        <begin position="25"/>
        <end position="60"/>
    </location>
</feature>
<evidence type="ECO:0000313" key="3">
    <source>
        <dbReference type="Proteomes" id="UP000054166"/>
    </source>
</evidence>
<sequence length="60" mass="6962">MAKFNRRKCTGSVNFSVLYESFMSISSGQRKKPANSTQKSFKDRLHSRTRWSSSAMRSRI</sequence>